<comment type="caution">
    <text evidence="3">The sequence shown here is derived from an EMBL/GenBank/DDBJ whole genome shotgun (WGS) entry which is preliminary data.</text>
</comment>
<sequence length="1552" mass="176559">MSGVARRVFVFQRQLNTLSHDGPTDTLKRKIAGMEKIRKRRDPKKDQFYVEVPESQKFLDTATWPMTIAAVGVAVIAKLFMMCRSSIIFHLNSCSYLDKMMIIWMMDKMRITWKMKVSESKCWFAIESKSFEISIDQAGGRLVGTITERGRGFVEWIKFGAKSLSQLLEGVEEFCNIADRKKDSKTWLEGGRRSGMVGGWVLLANKLRSLGIVPPTVSPEVLEMVVSSQGLTNSTVRAHFTVFPKNLGQGLLEIEGEIHLAFLGESLILFKFELCSEVERILSEGPCFYRRKRLWLDKWVPEASCVREGAEVGEVWVRLLGLPLFLWDNDFFKQFSNACGSFVAVDKDTAGSQNLKWTRILVRINGDSTLSSLQVVVQERCFSIPLWWEMSPRVSVVEPSRGGRKLKVGDDLECDSRARVRVELATFSKGKGIDCVLQLEQRRGAGDVMQPRSSVSAPQRDGSESLIEKTDLGLSSGGEKAHQRGASPRVKERPLGAFVQKKNLGQGIGMGPNPELRSRREWKAHLASPSSMWKMSGSFLTSEILRLGSIGLLRGLEKLFDGWGCRGARAFAYCPIRWLGGIVVFPSRASRRQRKQGRVLELLEMETGQYSISCRFKNCDDNFIWIFTGVYGPVHYFEREFLWFELGDIRGLWNDPWCVGGDFNVIRLPSERRNCLNMSSAMRRFSEVIDELQWRDLPLVRGSYTWCGGLNNRSTSRLDRFLVSEEWESHFSNLSQSLLPKPISDHAPILLNGGGIRGRKTPFRFENMWLKVEGFKDLVRKWWSCYNFSGSYNHILACKLKALKQDLKVWNREVFGNVSLNKNAALSQIGFWDAKERDCGLSLEDSEARRRAVEEFNKWAVLEEISWRQKSRELWLKEGDKNSKFFHKMANAQRRKNFLSSITVDGRKLTKEIEIKEGVVNAFQNILLEKGDWRPSISGLSFSSLDSVQAGLLEDVFSVEEVQAAVFGLNGDKAPGPNGFTLAFWQFCWDIVKHKIMGFFAKFHSSGRFKRSLNSTFIVLIPKKEDTDDLKDFRPISLVGSLYKILAKVLANRLKRVVGNVISNSQHAFVEGRQILDAVLIVNEALDSRLKSAKGGIICKVDIEKAYDHVNWGFLLAILDKMGFGTKWVNWMRWCISSIRFSILLNGSPRALQGGYLEGFMAGGRGGEGVVVSHLLFADDTLVFCDVCKEHVEVLSWVFMWFEAISGLKINLHKSELIPVGVVPNFEDLARVLGCKVGSLPFCYLGLPLGAAFKSSRVWDVVEERFQKRLALWKRQYLSKGGRKMEVGALAIQGRVMEWGFGRRLGKGGWSSTKGRLLRWGMVVECVFGRIDGVDKILWMWLFQGCTILPYPRMLGRLHGHALRRGIEDVMYWRVSKKDIFTVKSFFCSLAPCIGREFPSSLVWNPWVPKRYDDSKSEEMVERKIKNAPAGQGTVRMLTREEWDAIQEVRPRTPFESKFSRHNARIRTGEPLHMNVICATANPFGFHGMLEYVLIAFKCESTYLHCLGCIMYSLCAWLNLYLLDQEDVKDWTLDVLTDAHTRVEESVKRGSN</sequence>
<dbReference type="PROSITE" id="PS50878">
    <property type="entry name" value="RT_POL"/>
    <property type="match status" value="1"/>
</dbReference>
<organism evidence="3 4">
    <name type="scientific">Vitis vinifera</name>
    <name type="common">Grape</name>
    <dbReference type="NCBI Taxonomy" id="29760"/>
    <lineage>
        <taxon>Eukaryota</taxon>
        <taxon>Viridiplantae</taxon>
        <taxon>Streptophyta</taxon>
        <taxon>Embryophyta</taxon>
        <taxon>Tracheophyta</taxon>
        <taxon>Spermatophyta</taxon>
        <taxon>Magnoliopsida</taxon>
        <taxon>eudicotyledons</taxon>
        <taxon>Gunneridae</taxon>
        <taxon>Pentapetalae</taxon>
        <taxon>rosids</taxon>
        <taxon>Vitales</taxon>
        <taxon>Vitaceae</taxon>
        <taxon>Viteae</taxon>
        <taxon>Vitis</taxon>
    </lineage>
</organism>
<dbReference type="EMBL" id="QGNW01001610">
    <property type="protein sequence ID" value="RVW35278.1"/>
    <property type="molecule type" value="Genomic_DNA"/>
</dbReference>
<dbReference type="SUPFAM" id="SSF56672">
    <property type="entry name" value="DNA/RNA polymerases"/>
    <property type="match status" value="1"/>
</dbReference>
<dbReference type="Proteomes" id="UP000288805">
    <property type="component" value="Unassembled WGS sequence"/>
</dbReference>
<gene>
    <name evidence="3" type="primary">YTX2_94</name>
    <name evidence="3" type="ORF">CK203_085814</name>
</gene>
<dbReference type="InterPro" id="IPR036691">
    <property type="entry name" value="Endo/exonu/phosph_ase_sf"/>
</dbReference>
<protein>
    <submittedName>
        <fullName evidence="3">Transposon TX1 uncharacterized 149 kDa protein</fullName>
    </submittedName>
</protein>
<dbReference type="PANTHER" id="PTHR36008">
    <property type="entry name" value="OS09G0478400 PROTEIN"/>
    <property type="match status" value="1"/>
</dbReference>
<dbReference type="Gene3D" id="3.60.10.10">
    <property type="entry name" value="Endonuclease/exonuclease/phosphatase"/>
    <property type="match status" value="1"/>
</dbReference>
<feature type="region of interest" description="Disordered" evidence="1">
    <location>
        <begin position="446"/>
        <end position="490"/>
    </location>
</feature>
<name>A0A438DIM2_VITVI</name>
<dbReference type="PANTHER" id="PTHR36008:SF1">
    <property type="entry name" value="OS09G0478400 PROTEIN"/>
    <property type="match status" value="1"/>
</dbReference>
<evidence type="ECO:0000256" key="1">
    <source>
        <dbReference type="SAM" id="MobiDB-lite"/>
    </source>
</evidence>
<dbReference type="SUPFAM" id="SSF56219">
    <property type="entry name" value="DNase I-like"/>
    <property type="match status" value="1"/>
</dbReference>
<dbReference type="CDD" id="cd01650">
    <property type="entry name" value="RT_nLTR_like"/>
    <property type="match status" value="1"/>
</dbReference>
<evidence type="ECO:0000313" key="4">
    <source>
        <dbReference type="Proteomes" id="UP000288805"/>
    </source>
</evidence>
<proteinExistence type="predicted"/>
<evidence type="ECO:0000259" key="2">
    <source>
        <dbReference type="PROSITE" id="PS50878"/>
    </source>
</evidence>
<feature type="domain" description="Reverse transcriptase" evidence="2">
    <location>
        <begin position="1002"/>
        <end position="1249"/>
    </location>
</feature>
<feature type="compositionally biased region" description="Basic and acidic residues" evidence="1">
    <location>
        <begin position="461"/>
        <end position="471"/>
    </location>
</feature>
<accession>A0A438DIM2</accession>
<dbReference type="InterPro" id="IPR000477">
    <property type="entry name" value="RT_dom"/>
</dbReference>
<dbReference type="InterPro" id="IPR043502">
    <property type="entry name" value="DNA/RNA_pol_sf"/>
</dbReference>
<dbReference type="Pfam" id="PF00078">
    <property type="entry name" value="RVT_1"/>
    <property type="match status" value="1"/>
</dbReference>
<evidence type="ECO:0000313" key="3">
    <source>
        <dbReference type="EMBL" id="RVW35278.1"/>
    </source>
</evidence>
<reference evidence="3 4" key="1">
    <citation type="journal article" date="2018" name="PLoS Genet.">
        <title>Population sequencing reveals clonal diversity and ancestral inbreeding in the grapevine cultivar Chardonnay.</title>
        <authorList>
            <person name="Roach M.J."/>
            <person name="Johnson D.L."/>
            <person name="Bohlmann J."/>
            <person name="van Vuuren H.J."/>
            <person name="Jones S.J."/>
            <person name="Pretorius I.S."/>
            <person name="Schmidt S.A."/>
            <person name="Borneman A.R."/>
        </authorList>
    </citation>
    <scope>NUCLEOTIDE SEQUENCE [LARGE SCALE GENOMIC DNA]</scope>
    <source>
        <strain evidence="4">cv. Chardonnay</strain>
        <tissue evidence="3">Leaf</tissue>
    </source>
</reference>